<evidence type="ECO:0000256" key="2">
    <source>
        <dbReference type="ARBA" id="ARBA00023015"/>
    </source>
</evidence>
<dbReference type="NCBIfam" id="NF033644">
    <property type="entry name" value="antiterm_UpxY"/>
    <property type="match status" value="1"/>
</dbReference>
<feature type="domain" description="NusG-like N-terminal" evidence="4">
    <location>
        <begin position="4"/>
        <end position="95"/>
    </location>
</feature>
<dbReference type="PANTHER" id="PTHR30265:SF4">
    <property type="entry name" value="KOW MOTIF FAMILY PROTEIN, EXPRESSED"/>
    <property type="match status" value="1"/>
</dbReference>
<evidence type="ECO:0000256" key="3">
    <source>
        <dbReference type="ARBA" id="ARBA00023163"/>
    </source>
</evidence>
<dbReference type="EMBL" id="JBHUHZ010000001">
    <property type="protein sequence ID" value="MFD2161012.1"/>
    <property type="molecule type" value="Genomic_DNA"/>
</dbReference>
<keyword evidence="3" id="KW-0804">Transcription</keyword>
<dbReference type="Pfam" id="PF02357">
    <property type="entry name" value="NusG"/>
    <property type="match status" value="1"/>
</dbReference>
<gene>
    <name evidence="5" type="ORF">ACFSJU_01310</name>
</gene>
<dbReference type="SUPFAM" id="SSF82679">
    <property type="entry name" value="N-utilization substance G protein NusG, N-terminal domain"/>
    <property type="match status" value="1"/>
</dbReference>
<keyword evidence="1" id="KW-0889">Transcription antitermination</keyword>
<dbReference type="Proteomes" id="UP001597387">
    <property type="component" value="Unassembled WGS sequence"/>
</dbReference>
<keyword evidence="2" id="KW-0805">Transcription regulation</keyword>
<evidence type="ECO:0000259" key="4">
    <source>
        <dbReference type="Pfam" id="PF02357"/>
    </source>
</evidence>
<name>A0ABW4ZGN8_9SPHI</name>
<dbReference type="InterPro" id="IPR036735">
    <property type="entry name" value="NGN_dom_sf"/>
</dbReference>
<evidence type="ECO:0000313" key="5">
    <source>
        <dbReference type="EMBL" id="MFD2161012.1"/>
    </source>
</evidence>
<dbReference type="PANTHER" id="PTHR30265">
    <property type="entry name" value="RHO-INTERACTING TRANSCRIPTION TERMINATION FACTOR NUSG"/>
    <property type="match status" value="1"/>
</dbReference>
<dbReference type="RefSeq" id="WP_255905342.1">
    <property type="nucleotide sequence ID" value="NZ_JAFMZO010000005.1"/>
</dbReference>
<keyword evidence="6" id="KW-1185">Reference proteome</keyword>
<evidence type="ECO:0000313" key="6">
    <source>
        <dbReference type="Proteomes" id="UP001597387"/>
    </source>
</evidence>
<sequence>MDVHWYPVYTNPRAEKKAFEALEQKRISTYLPLHKQLRQWSDRKKWVDLPLIPSYLFVQISITQMVDVLMCKGVSRFLYFSGKVATIPDRQINQLKLLLANDYELEVVEKIFEPGKTVIVKAGPLQGLRGELISWHSSQKLLVRIDYIAQSILVQVSPAFLEVL</sequence>
<evidence type="ECO:0000256" key="1">
    <source>
        <dbReference type="ARBA" id="ARBA00022814"/>
    </source>
</evidence>
<reference evidence="6" key="1">
    <citation type="journal article" date="2019" name="Int. J. Syst. Evol. Microbiol.">
        <title>The Global Catalogue of Microorganisms (GCM) 10K type strain sequencing project: providing services to taxonomists for standard genome sequencing and annotation.</title>
        <authorList>
            <consortium name="The Broad Institute Genomics Platform"/>
            <consortium name="The Broad Institute Genome Sequencing Center for Infectious Disease"/>
            <person name="Wu L."/>
            <person name="Ma J."/>
        </authorList>
    </citation>
    <scope>NUCLEOTIDE SEQUENCE [LARGE SCALE GENOMIC DNA]</scope>
    <source>
        <strain evidence="6">KCTC 42217</strain>
    </source>
</reference>
<accession>A0ABW4ZGN8</accession>
<protein>
    <submittedName>
        <fullName evidence="5">UpxY family transcription antiterminator</fullName>
    </submittedName>
</protein>
<proteinExistence type="predicted"/>
<dbReference type="CDD" id="cd09895">
    <property type="entry name" value="NGN_SP_UpxY"/>
    <property type="match status" value="1"/>
</dbReference>
<dbReference type="Gene3D" id="3.30.70.940">
    <property type="entry name" value="NusG, N-terminal domain"/>
    <property type="match status" value="1"/>
</dbReference>
<organism evidence="5 6">
    <name type="scientific">Paradesertivirga mongoliensis</name>
    <dbReference type="NCBI Taxonomy" id="2100740"/>
    <lineage>
        <taxon>Bacteria</taxon>
        <taxon>Pseudomonadati</taxon>
        <taxon>Bacteroidota</taxon>
        <taxon>Sphingobacteriia</taxon>
        <taxon>Sphingobacteriales</taxon>
        <taxon>Sphingobacteriaceae</taxon>
        <taxon>Paradesertivirga</taxon>
    </lineage>
</organism>
<comment type="caution">
    <text evidence="5">The sequence shown here is derived from an EMBL/GenBank/DDBJ whole genome shotgun (WGS) entry which is preliminary data.</text>
</comment>
<dbReference type="InterPro" id="IPR006645">
    <property type="entry name" value="NGN-like_dom"/>
</dbReference>
<dbReference type="InterPro" id="IPR043425">
    <property type="entry name" value="NusG-like"/>
</dbReference>